<dbReference type="EMBL" id="CP001715">
    <property type="protein sequence ID" value="ACV34657.1"/>
    <property type="molecule type" value="Genomic_DNA"/>
</dbReference>
<dbReference type="PANTHER" id="PTHR42939:SF1">
    <property type="entry name" value="ABC TRANSPORTER ATP-BINDING PROTEIN ALBC-RELATED"/>
    <property type="match status" value="1"/>
</dbReference>
<dbReference type="AlphaFoldDB" id="C7RSE4"/>
<dbReference type="PROSITE" id="PS50893">
    <property type="entry name" value="ABC_TRANSPORTER_2"/>
    <property type="match status" value="1"/>
</dbReference>
<dbReference type="InterPro" id="IPR051782">
    <property type="entry name" value="ABC_Transporter_VariousFunc"/>
</dbReference>
<dbReference type="GO" id="GO:0005524">
    <property type="term" value="F:ATP binding"/>
    <property type="evidence" value="ECO:0007669"/>
    <property type="project" value="UniProtKB-KW"/>
</dbReference>
<protein>
    <submittedName>
        <fullName evidence="6">ABC transporter related</fullName>
    </submittedName>
</protein>
<keyword evidence="3" id="KW-0547">Nucleotide-binding</keyword>
<gene>
    <name evidence="6" type="ordered locus">CAP2UW1_1333</name>
</gene>
<keyword evidence="2" id="KW-1003">Cell membrane</keyword>
<keyword evidence="2" id="KW-0472">Membrane</keyword>
<feature type="domain" description="ABC transporter" evidence="5">
    <location>
        <begin position="5"/>
        <end position="239"/>
    </location>
</feature>
<evidence type="ECO:0000259" key="5">
    <source>
        <dbReference type="PROSITE" id="PS50893"/>
    </source>
</evidence>
<dbReference type="CDD" id="cd03230">
    <property type="entry name" value="ABC_DR_subfamily_A"/>
    <property type="match status" value="1"/>
</dbReference>
<dbReference type="KEGG" id="app:CAP2UW1_1333"/>
<dbReference type="SUPFAM" id="SSF52540">
    <property type="entry name" value="P-loop containing nucleoside triphosphate hydrolases"/>
    <property type="match status" value="1"/>
</dbReference>
<organism evidence="6">
    <name type="scientific">Accumulibacter regalis</name>
    <dbReference type="NCBI Taxonomy" id="522306"/>
    <lineage>
        <taxon>Bacteria</taxon>
        <taxon>Pseudomonadati</taxon>
        <taxon>Pseudomonadota</taxon>
        <taxon>Betaproteobacteria</taxon>
        <taxon>Candidatus Accumulibacter</taxon>
    </lineage>
</organism>
<name>C7RSE4_ACCRE</name>
<keyword evidence="4" id="KW-0067">ATP-binding</keyword>
<dbReference type="GO" id="GO:0016887">
    <property type="term" value="F:ATP hydrolysis activity"/>
    <property type="evidence" value="ECO:0007669"/>
    <property type="project" value="InterPro"/>
</dbReference>
<sequence length="303" mass="32968">MTYAILVEGIHKTYSGGWRKPSKVALKGISLSIDAGETFGFIGPNGAGKSTLIKILIGALLPTAGSASLFDCDVREPEARRGLGFVPENPSLQDFLTPYEILLMGLRLHGLRIGDERKHCMHWLERFDLAAVADSRLRGFSKGMLQRTALAHALAIKPRLLILDEPLSGLDPVGRKDVVDILDEYRQQGGTLFFSSHVLHDVERIADRFGLIHRGQLLTIRSPQELAADQADRFVLRYRGGAPIEGCSEVRPGLFTLDAGAADLPALIARVNSCGGVLQDVKPSVSLETVFFRTISSSDVAGR</sequence>
<dbReference type="InterPro" id="IPR003439">
    <property type="entry name" value="ABC_transporter-like_ATP-bd"/>
</dbReference>
<dbReference type="HOGENOM" id="CLU_000604_1_2_4"/>
<dbReference type="STRING" id="522306.CAP2UW1_1333"/>
<keyword evidence="1" id="KW-0813">Transport</keyword>
<evidence type="ECO:0000313" key="6">
    <source>
        <dbReference type="EMBL" id="ACV34657.1"/>
    </source>
</evidence>
<reference evidence="6" key="1">
    <citation type="submission" date="2009-08" db="EMBL/GenBank/DDBJ databases">
        <authorList>
            <consortium name="US DOE Joint Genome Institute"/>
            <person name="Lucas S."/>
            <person name="Copeland A."/>
            <person name="Lapidus A."/>
            <person name="Glavina del Rio T."/>
            <person name="Dalin E."/>
            <person name="Tice H."/>
            <person name="Bruce D."/>
            <person name="Barry K."/>
            <person name="Pitluck S."/>
            <person name="Lowry S."/>
            <person name="Larimer F."/>
            <person name="Land M."/>
            <person name="Hauser L."/>
            <person name="Kyrpides N."/>
            <person name="Ivanova N."/>
            <person name="McMahon K.D."/>
            <person name="Hugenholtz P."/>
        </authorList>
    </citation>
    <scope>NUCLEOTIDE SEQUENCE</scope>
    <source>
        <strain evidence="6">UW-1</strain>
    </source>
</reference>
<dbReference type="InterPro" id="IPR003593">
    <property type="entry name" value="AAA+_ATPase"/>
</dbReference>
<accession>C7RSE4</accession>
<evidence type="ECO:0000256" key="4">
    <source>
        <dbReference type="ARBA" id="ARBA00022840"/>
    </source>
</evidence>
<dbReference type="OrthoDB" id="9804819at2"/>
<dbReference type="Pfam" id="PF00005">
    <property type="entry name" value="ABC_tran"/>
    <property type="match status" value="1"/>
</dbReference>
<evidence type="ECO:0000256" key="1">
    <source>
        <dbReference type="ARBA" id="ARBA00022448"/>
    </source>
</evidence>
<dbReference type="PANTHER" id="PTHR42939">
    <property type="entry name" value="ABC TRANSPORTER ATP-BINDING PROTEIN ALBC-RELATED"/>
    <property type="match status" value="1"/>
</dbReference>
<proteinExistence type="predicted"/>
<dbReference type="SMART" id="SM00382">
    <property type="entry name" value="AAA"/>
    <property type="match status" value="1"/>
</dbReference>
<reference evidence="6" key="2">
    <citation type="submission" date="2009-09" db="EMBL/GenBank/DDBJ databases">
        <title>Complete sequence of chromosome of Candidatus Accumulibacter phosphatis clade IIA str. UW-1.</title>
        <authorList>
            <consortium name="US DOE Joint Genome Institute"/>
            <person name="Martin H.G."/>
            <person name="Ivanova N."/>
            <person name="Kunin V."/>
            <person name="Warnecke F."/>
            <person name="Barry K."/>
            <person name="He S."/>
            <person name="Salamov A."/>
            <person name="Szeto E."/>
            <person name="Dalin E."/>
            <person name="Pangilinan J.L."/>
            <person name="Lapidus A."/>
            <person name="Lowry S."/>
            <person name="Kyrpides N.C."/>
            <person name="McMahon K.D."/>
            <person name="Hugenholtz P."/>
        </authorList>
    </citation>
    <scope>NUCLEOTIDE SEQUENCE [LARGE SCALE GENOMIC DNA]</scope>
    <source>
        <strain evidence="6">UW-1</strain>
    </source>
</reference>
<dbReference type="Gene3D" id="3.40.50.300">
    <property type="entry name" value="P-loop containing nucleotide triphosphate hydrolases"/>
    <property type="match status" value="1"/>
</dbReference>
<evidence type="ECO:0000256" key="2">
    <source>
        <dbReference type="ARBA" id="ARBA00022475"/>
    </source>
</evidence>
<dbReference type="InterPro" id="IPR027417">
    <property type="entry name" value="P-loop_NTPase"/>
</dbReference>
<dbReference type="eggNOG" id="COG1131">
    <property type="taxonomic scope" value="Bacteria"/>
</dbReference>
<evidence type="ECO:0000256" key="3">
    <source>
        <dbReference type="ARBA" id="ARBA00022741"/>
    </source>
</evidence>